<name>A0A6I6MZ30_9CAUL</name>
<dbReference type="RefSeq" id="WP_158767668.1">
    <property type="nucleotide sequence ID" value="NZ_CP047045.1"/>
</dbReference>
<evidence type="ECO:0000256" key="6">
    <source>
        <dbReference type="ARBA" id="ARBA00023196"/>
    </source>
</evidence>
<evidence type="ECO:0000256" key="1">
    <source>
        <dbReference type="ARBA" id="ARBA00004370"/>
    </source>
</evidence>
<organism evidence="9 10">
    <name type="scientific">Terricaulis silvestris</name>
    <dbReference type="NCBI Taxonomy" id="2686094"/>
    <lineage>
        <taxon>Bacteria</taxon>
        <taxon>Pseudomonadati</taxon>
        <taxon>Pseudomonadota</taxon>
        <taxon>Alphaproteobacteria</taxon>
        <taxon>Caulobacterales</taxon>
        <taxon>Caulobacteraceae</taxon>
        <taxon>Terricaulis</taxon>
    </lineage>
</organism>
<dbReference type="NCBIfam" id="NF004406">
    <property type="entry name" value="PRK05758.3-2"/>
    <property type="match status" value="1"/>
</dbReference>
<evidence type="ECO:0000256" key="3">
    <source>
        <dbReference type="ARBA" id="ARBA00022781"/>
    </source>
</evidence>
<keyword evidence="3 8" id="KW-0375">Hydrogen ion transport</keyword>
<comment type="similarity">
    <text evidence="8">Belongs to the ATPase delta chain family.</text>
</comment>
<comment type="function">
    <text evidence="8">F(1)F(0) ATP synthase produces ATP from ADP in the presence of a proton or sodium gradient. F-type ATPases consist of two structural domains, F(1) containing the extramembraneous catalytic core and F(0) containing the membrane proton channel, linked together by a central stalk and a peripheral stalk. During catalysis, ATP synthesis in the catalytic domain of F(1) is coupled via a rotary mechanism of the central stalk subunits to proton translocation.</text>
</comment>
<keyword evidence="5 8" id="KW-0472">Membrane</keyword>
<protein>
    <recommendedName>
        <fullName evidence="8">ATP synthase subunit delta</fullName>
    </recommendedName>
    <alternativeName>
        <fullName evidence="8">ATP synthase F(1) sector subunit delta</fullName>
    </alternativeName>
    <alternativeName>
        <fullName evidence="8">F-type ATPase subunit delta</fullName>
        <shortName evidence="8">F-ATPase subunit delta</shortName>
    </alternativeName>
</protein>
<gene>
    <name evidence="8 9" type="primary">atpH</name>
    <name evidence="9" type="ORF">DSM104635_03767</name>
</gene>
<dbReference type="Pfam" id="PF00213">
    <property type="entry name" value="OSCP"/>
    <property type="match status" value="1"/>
</dbReference>
<sequence length="186" mass="19479">MAETFDGEASEAAARYARAVFELAKEANALDAVEADFAKFAAAWKESADLRDAARSPLIDPQEKANALSAVAAKLGVSELGRKAIGVAALNRRAAELPGIVTAYRALVAKERGARQVEIISARPLGADEKAAIVESLSKQLGAKVEAETSVDDSLIGGFVVRVGSRQFDASVKAKLDALRLALKSA</sequence>
<evidence type="ECO:0000256" key="7">
    <source>
        <dbReference type="ARBA" id="ARBA00023310"/>
    </source>
</evidence>
<dbReference type="GO" id="GO:0045259">
    <property type="term" value="C:proton-transporting ATP synthase complex"/>
    <property type="evidence" value="ECO:0007669"/>
    <property type="project" value="UniProtKB-KW"/>
</dbReference>
<dbReference type="NCBIfam" id="TIGR01145">
    <property type="entry name" value="ATP_synt_delta"/>
    <property type="match status" value="1"/>
</dbReference>
<keyword evidence="8" id="KW-1003">Cell membrane</keyword>
<evidence type="ECO:0000256" key="4">
    <source>
        <dbReference type="ARBA" id="ARBA00023065"/>
    </source>
</evidence>
<keyword evidence="4 8" id="KW-0406">Ion transport</keyword>
<evidence type="ECO:0000256" key="5">
    <source>
        <dbReference type="ARBA" id="ARBA00023136"/>
    </source>
</evidence>
<dbReference type="GO" id="GO:0046933">
    <property type="term" value="F:proton-transporting ATP synthase activity, rotational mechanism"/>
    <property type="evidence" value="ECO:0007669"/>
    <property type="project" value="UniProtKB-UniRule"/>
</dbReference>
<dbReference type="SUPFAM" id="SSF47928">
    <property type="entry name" value="N-terminal domain of the delta subunit of the F1F0-ATP synthase"/>
    <property type="match status" value="1"/>
</dbReference>
<evidence type="ECO:0000256" key="8">
    <source>
        <dbReference type="HAMAP-Rule" id="MF_01416"/>
    </source>
</evidence>
<dbReference type="PANTHER" id="PTHR11910">
    <property type="entry name" value="ATP SYNTHASE DELTA CHAIN"/>
    <property type="match status" value="1"/>
</dbReference>
<dbReference type="InterPro" id="IPR000711">
    <property type="entry name" value="ATPase_OSCP/dsu"/>
</dbReference>
<dbReference type="GO" id="GO:0005886">
    <property type="term" value="C:plasma membrane"/>
    <property type="evidence" value="ECO:0007669"/>
    <property type="project" value="UniProtKB-SubCell"/>
</dbReference>
<dbReference type="PRINTS" id="PR00125">
    <property type="entry name" value="ATPASEDELTA"/>
</dbReference>
<dbReference type="AlphaFoldDB" id="A0A6I6MZ30"/>
<keyword evidence="7 8" id="KW-0066">ATP synthesis</keyword>
<dbReference type="Gene3D" id="1.10.520.20">
    <property type="entry name" value="N-terminal domain of the delta subunit of the F1F0-ATP synthase"/>
    <property type="match status" value="1"/>
</dbReference>
<comment type="subcellular location">
    <subcellularLocation>
        <location evidence="8">Cell membrane</location>
        <topology evidence="8">Peripheral membrane protein</topology>
    </subcellularLocation>
    <subcellularLocation>
        <location evidence="1">Membrane</location>
    </subcellularLocation>
</comment>
<keyword evidence="6 8" id="KW-0139">CF(1)</keyword>
<evidence type="ECO:0000313" key="9">
    <source>
        <dbReference type="EMBL" id="QGZ96902.1"/>
    </source>
</evidence>
<accession>A0A6I6MZ30</accession>
<reference evidence="10" key="1">
    <citation type="submission" date="2019-12" db="EMBL/GenBank/DDBJ databases">
        <title>Complete genome of Terracaulis silvestris 0127_4.</title>
        <authorList>
            <person name="Vieira S."/>
            <person name="Riedel T."/>
            <person name="Sproer C."/>
            <person name="Pascual J."/>
            <person name="Boedeker C."/>
            <person name="Overmann J."/>
        </authorList>
    </citation>
    <scope>NUCLEOTIDE SEQUENCE [LARGE SCALE GENOMIC DNA]</scope>
    <source>
        <strain evidence="10">0127_4</strain>
    </source>
</reference>
<comment type="function">
    <text evidence="8">This protein is part of the stalk that links CF(0) to CF(1). It either transmits conformational changes from CF(0) to CF(1) or is implicated in proton conduction.</text>
</comment>
<proteinExistence type="inferred from homology"/>
<dbReference type="KEGG" id="tsv:DSM104635_03767"/>
<evidence type="ECO:0000256" key="2">
    <source>
        <dbReference type="ARBA" id="ARBA00022448"/>
    </source>
</evidence>
<dbReference type="EMBL" id="CP047045">
    <property type="protein sequence ID" value="QGZ96902.1"/>
    <property type="molecule type" value="Genomic_DNA"/>
</dbReference>
<dbReference type="InterPro" id="IPR026015">
    <property type="entry name" value="ATP_synth_OSCP/delta_N_sf"/>
</dbReference>
<keyword evidence="10" id="KW-1185">Reference proteome</keyword>
<keyword evidence="2 8" id="KW-0813">Transport</keyword>
<dbReference type="Proteomes" id="UP000431269">
    <property type="component" value="Chromosome"/>
</dbReference>
<evidence type="ECO:0000313" key="10">
    <source>
        <dbReference type="Proteomes" id="UP000431269"/>
    </source>
</evidence>
<dbReference type="HAMAP" id="MF_01416">
    <property type="entry name" value="ATP_synth_delta_bact"/>
    <property type="match status" value="1"/>
</dbReference>